<dbReference type="Proteomes" id="UP001374893">
    <property type="component" value="Chromosome"/>
</dbReference>
<accession>A0ABN6H177</accession>
<keyword evidence="3" id="KW-1185">Reference proteome</keyword>
<protein>
    <submittedName>
        <fullName evidence="2">DUF1573 domain-containing protein</fullName>
    </submittedName>
</protein>
<dbReference type="PANTHER" id="PTHR37833:SF1">
    <property type="entry name" value="SIGNAL PEPTIDE PROTEIN"/>
    <property type="match status" value="1"/>
</dbReference>
<evidence type="ECO:0000313" key="2">
    <source>
        <dbReference type="EMBL" id="BCX47306.1"/>
    </source>
</evidence>
<sequence>MKRLPLLLALGLLSVCGAAELSFDETLKEVHVPPDEKQVATDFVFENKTDKPVTIARYDSTCSCMSVQVKGGKLIYQPGEKGVLRANFDMGNFSGTVDKAVQLWLKGDPASDPSVKLTVRVHIPVIVNVEPKTLRWEVGAKPEPIVVSIVTDYEKPIHVLSAECGSDAFDIEVKTVENGKKYEMVVTPKTTETPSLGVIQITTDCPIPRHATQRAFALVRQPVPGEKK</sequence>
<dbReference type="Pfam" id="PF07610">
    <property type="entry name" value="DUF1573"/>
    <property type="match status" value="1"/>
</dbReference>
<evidence type="ECO:0000313" key="3">
    <source>
        <dbReference type="Proteomes" id="UP001374893"/>
    </source>
</evidence>
<feature type="signal peptide" evidence="1">
    <location>
        <begin position="1"/>
        <end position="18"/>
    </location>
</feature>
<organism evidence="2 3">
    <name type="scientific">Haloferula helveola</name>
    <dbReference type="NCBI Taxonomy" id="490095"/>
    <lineage>
        <taxon>Bacteria</taxon>
        <taxon>Pseudomonadati</taxon>
        <taxon>Verrucomicrobiota</taxon>
        <taxon>Verrucomicrobiia</taxon>
        <taxon>Verrucomicrobiales</taxon>
        <taxon>Verrucomicrobiaceae</taxon>
        <taxon>Haloferula</taxon>
    </lineage>
</organism>
<proteinExistence type="predicted"/>
<dbReference type="RefSeq" id="WP_338689432.1">
    <property type="nucleotide sequence ID" value="NZ_AP024702.1"/>
</dbReference>
<gene>
    <name evidence="2" type="ORF">HAHE_12140</name>
</gene>
<evidence type="ECO:0000256" key="1">
    <source>
        <dbReference type="SAM" id="SignalP"/>
    </source>
</evidence>
<dbReference type="InterPro" id="IPR011467">
    <property type="entry name" value="DUF1573"/>
</dbReference>
<keyword evidence="1" id="KW-0732">Signal</keyword>
<dbReference type="PANTHER" id="PTHR37833">
    <property type="entry name" value="LIPOPROTEIN-RELATED"/>
    <property type="match status" value="1"/>
</dbReference>
<dbReference type="EMBL" id="AP024702">
    <property type="protein sequence ID" value="BCX47306.1"/>
    <property type="molecule type" value="Genomic_DNA"/>
</dbReference>
<name>A0ABN6H177_9BACT</name>
<feature type="chain" id="PRO_5047006197" evidence="1">
    <location>
        <begin position="19"/>
        <end position="228"/>
    </location>
</feature>
<reference evidence="2 3" key="1">
    <citation type="submission" date="2021-06" db="EMBL/GenBank/DDBJ databases">
        <title>Complete genome of Haloferula helveola possessing various polysaccharide degrading enzymes.</title>
        <authorList>
            <person name="Takami H."/>
            <person name="Huang C."/>
            <person name="Hamasaki K."/>
        </authorList>
    </citation>
    <scope>NUCLEOTIDE SEQUENCE [LARGE SCALE GENOMIC DNA]</scope>
    <source>
        <strain evidence="2 3">CN-1</strain>
    </source>
</reference>